<dbReference type="EMBL" id="KZ680215">
    <property type="protein sequence ID" value="PTB65112.1"/>
    <property type="molecule type" value="Genomic_DNA"/>
</dbReference>
<dbReference type="GeneID" id="36601616"/>
<keyword evidence="2" id="KW-1185">Reference proteome</keyword>
<name>A0A2T4B707_9HYPO</name>
<reference evidence="2" key="1">
    <citation type="submission" date="2016-07" db="EMBL/GenBank/DDBJ databases">
        <title>Multiple horizontal gene transfer events from other fungi enriched the ability of initially mycotrophic Trichoderma (Ascomycota) to feed on dead plant biomass.</title>
        <authorList>
            <consortium name="DOE Joint Genome Institute"/>
            <person name="Atanasova L."/>
            <person name="Chenthamara K."/>
            <person name="Zhang J."/>
            <person name="Grujic M."/>
            <person name="Henrissat B."/>
            <person name="Kuo A."/>
            <person name="Aerts A."/>
            <person name="Salamov A."/>
            <person name="Lipzen A."/>
            <person name="Labutti K."/>
            <person name="Barry K."/>
            <person name="Miao Y."/>
            <person name="Rahimi M.J."/>
            <person name="Shen Q."/>
            <person name="Grigoriev I.V."/>
            <person name="Kubicek C.P."/>
            <person name="Druzhinina I.S."/>
        </authorList>
    </citation>
    <scope>NUCLEOTIDE SEQUENCE [LARGE SCALE GENOMIC DNA]</scope>
    <source>
        <strain evidence="2">TUCIM 6016</strain>
    </source>
</reference>
<proteinExistence type="predicted"/>
<dbReference type="AlphaFoldDB" id="A0A2T4B707"/>
<dbReference type="RefSeq" id="XP_024748432.1">
    <property type="nucleotide sequence ID" value="XM_024893498.1"/>
</dbReference>
<evidence type="ECO:0000313" key="1">
    <source>
        <dbReference type="EMBL" id="PTB65112.1"/>
    </source>
</evidence>
<protein>
    <submittedName>
        <fullName evidence="1">Uncharacterized protein</fullName>
    </submittedName>
</protein>
<sequence length="124" mass="14091">MARERQETRGRTATQLFREARARNRIRAIEGDAASTIKNLWRDGKVQPLPSFEEKAGGHTLPQVTVQHSAHLAVPPPYMQRRTQAQQFHVSAQSYLARPRSVRRYFGAHLAAIIRQRQLGPRAG</sequence>
<dbReference type="Proteomes" id="UP000241546">
    <property type="component" value="Unassembled WGS sequence"/>
</dbReference>
<evidence type="ECO:0000313" key="2">
    <source>
        <dbReference type="Proteomes" id="UP000241546"/>
    </source>
</evidence>
<accession>A0A2T4B707</accession>
<gene>
    <name evidence="1" type="ORF">BBK36DRAFT_1142119</name>
</gene>
<organism evidence="1 2">
    <name type="scientific">Trichoderma citrinoviride</name>
    <dbReference type="NCBI Taxonomy" id="58853"/>
    <lineage>
        <taxon>Eukaryota</taxon>
        <taxon>Fungi</taxon>
        <taxon>Dikarya</taxon>
        <taxon>Ascomycota</taxon>
        <taxon>Pezizomycotina</taxon>
        <taxon>Sordariomycetes</taxon>
        <taxon>Hypocreomycetidae</taxon>
        <taxon>Hypocreales</taxon>
        <taxon>Hypocreaceae</taxon>
        <taxon>Trichoderma</taxon>
    </lineage>
</organism>